<dbReference type="AlphaFoldDB" id="A0A7W7SVZ8"/>
<protein>
    <submittedName>
        <fullName evidence="3">Uncharacterized protein</fullName>
    </submittedName>
</protein>
<dbReference type="Proteomes" id="UP000578819">
    <property type="component" value="Unassembled WGS sequence"/>
</dbReference>
<keyword evidence="4" id="KW-1185">Reference proteome</keyword>
<reference evidence="3 4" key="1">
    <citation type="submission" date="2020-08" db="EMBL/GenBank/DDBJ databases">
        <title>Sequencing the genomes of 1000 actinobacteria strains.</title>
        <authorList>
            <person name="Klenk H.-P."/>
        </authorList>
    </citation>
    <scope>NUCLEOTIDE SEQUENCE [LARGE SCALE GENOMIC DNA]</scope>
    <source>
        <strain evidence="3 4">DSM 45886</strain>
    </source>
</reference>
<evidence type="ECO:0000256" key="1">
    <source>
        <dbReference type="SAM" id="MobiDB-lite"/>
    </source>
</evidence>
<proteinExistence type="predicted"/>
<keyword evidence="2" id="KW-0812">Transmembrane</keyword>
<feature type="compositionally biased region" description="Low complexity" evidence="1">
    <location>
        <begin position="167"/>
        <end position="186"/>
    </location>
</feature>
<feature type="region of interest" description="Disordered" evidence="1">
    <location>
        <begin position="167"/>
        <end position="243"/>
    </location>
</feature>
<feature type="compositionally biased region" description="Pro residues" evidence="1">
    <location>
        <begin position="206"/>
        <end position="226"/>
    </location>
</feature>
<dbReference type="RefSeq" id="WP_184536966.1">
    <property type="nucleotide sequence ID" value="NZ_JACHJW010000001.1"/>
</dbReference>
<name>A0A7W7SVZ8_9ACTN</name>
<sequence length="344" mass="34278">MAVVCGSCGQRQDKSGNLYCRNPFCGALLPDAQTPGAQTPAPADLATTASQATADLAAIPSQATADLAATASQATADLAATASQATAGQDGASPGEEVDRKIGGRHRKPNGQPSSDAPGSESSGGYRPAARPNSRVRRWLVPVAALLAALLTTGVVWLARPDPGSVEAEPPADVAPVVGDPEAAEPTSSTIGPTDVASPDATATPPIGPTSPPRSTPSQPQDPAPGPTRSSAPPRTAAPTNATLSASARTECVWAAGGGWVLHLSGTVRNGTARSATGWHGSTGGVHANSYRLSISGGTTISGTIPPNDPDTSELFGSSAPWSMTVTLSNGQTLSNSGTANNPC</sequence>
<gene>
    <name evidence="3" type="ORF">FHR38_005095</name>
</gene>
<evidence type="ECO:0000313" key="3">
    <source>
        <dbReference type="EMBL" id="MBB4961362.1"/>
    </source>
</evidence>
<evidence type="ECO:0000256" key="2">
    <source>
        <dbReference type="SAM" id="Phobius"/>
    </source>
</evidence>
<feature type="compositionally biased region" description="Polar residues" evidence="1">
    <location>
        <begin position="111"/>
        <end position="123"/>
    </location>
</feature>
<comment type="caution">
    <text evidence="3">The sequence shown here is derived from an EMBL/GenBank/DDBJ whole genome shotgun (WGS) entry which is preliminary data.</text>
</comment>
<dbReference type="EMBL" id="JACHJW010000001">
    <property type="protein sequence ID" value="MBB4961362.1"/>
    <property type="molecule type" value="Genomic_DNA"/>
</dbReference>
<feature type="compositionally biased region" description="Low complexity" evidence="1">
    <location>
        <begin position="82"/>
        <end position="93"/>
    </location>
</feature>
<keyword evidence="2" id="KW-0472">Membrane</keyword>
<feature type="compositionally biased region" description="Low complexity" evidence="1">
    <location>
        <begin position="227"/>
        <end position="243"/>
    </location>
</feature>
<feature type="transmembrane region" description="Helical" evidence="2">
    <location>
        <begin position="139"/>
        <end position="159"/>
    </location>
</feature>
<accession>A0A7W7SVZ8</accession>
<organism evidence="3 4">
    <name type="scientific">Micromonospora polyrhachis</name>
    <dbReference type="NCBI Taxonomy" id="1282883"/>
    <lineage>
        <taxon>Bacteria</taxon>
        <taxon>Bacillati</taxon>
        <taxon>Actinomycetota</taxon>
        <taxon>Actinomycetes</taxon>
        <taxon>Micromonosporales</taxon>
        <taxon>Micromonosporaceae</taxon>
        <taxon>Micromonospora</taxon>
    </lineage>
</organism>
<evidence type="ECO:0000313" key="4">
    <source>
        <dbReference type="Proteomes" id="UP000578819"/>
    </source>
</evidence>
<keyword evidence="2" id="KW-1133">Transmembrane helix</keyword>
<feature type="region of interest" description="Disordered" evidence="1">
    <location>
        <begin position="82"/>
        <end position="132"/>
    </location>
</feature>